<dbReference type="PANTHER" id="PTHR11412:SF136">
    <property type="entry name" value="CD109 ANTIGEN"/>
    <property type="match status" value="1"/>
</dbReference>
<keyword evidence="1 3" id="KW-0732">Signal</keyword>
<feature type="chain" id="PRO_5032780750" evidence="3">
    <location>
        <begin position="27"/>
        <end position="334"/>
    </location>
</feature>
<dbReference type="InterPro" id="IPR009048">
    <property type="entry name" value="A-macroglobulin_rcpt-bd"/>
</dbReference>
<comment type="caution">
    <text evidence="6">The sequence shown here is derived from an EMBL/GenBank/DDBJ whole genome shotgun (WGS) entry which is preliminary data.</text>
</comment>
<dbReference type="SUPFAM" id="SSF48239">
    <property type="entry name" value="Terpenoid cyclases/Protein prenyltransferases"/>
    <property type="match status" value="1"/>
</dbReference>
<dbReference type="InterPro" id="IPR036595">
    <property type="entry name" value="A-macroglobulin_rcpt-bd_sf"/>
</dbReference>
<dbReference type="Proteomes" id="UP000596742">
    <property type="component" value="Unassembled WGS sequence"/>
</dbReference>
<feature type="signal peptide" evidence="3">
    <location>
        <begin position="1"/>
        <end position="26"/>
    </location>
</feature>
<evidence type="ECO:0000259" key="4">
    <source>
        <dbReference type="Pfam" id="PF07677"/>
    </source>
</evidence>
<dbReference type="OrthoDB" id="9998011at2759"/>
<dbReference type="PANTHER" id="PTHR11412">
    <property type="entry name" value="MACROGLOBULIN / COMPLEMENT"/>
    <property type="match status" value="1"/>
</dbReference>
<keyword evidence="7" id="KW-1185">Reference proteome</keyword>
<dbReference type="Gene3D" id="2.60.40.690">
    <property type="entry name" value="Alpha-macroglobulin, receptor-binding domain"/>
    <property type="match status" value="1"/>
</dbReference>
<evidence type="ECO:0000256" key="3">
    <source>
        <dbReference type="SAM" id="SignalP"/>
    </source>
</evidence>
<dbReference type="Pfam" id="PF07677">
    <property type="entry name" value="A2M_recep"/>
    <property type="match status" value="1"/>
</dbReference>
<organism evidence="6 7">
    <name type="scientific">Mytilus galloprovincialis</name>
    <name type="common">Mediterranean mussel</name>
    <dbReference type="NCBI Taxonomy" id="29158"/>
    <lineage>
        <taxon>Eukaryota</taxon>
        <taxon>Metazoa</taxon>
        <taxon>Spiralia</taxon>
        <taxon>Lophotrochozoa</taxon>
        <taxon>Mollusca</taxon>
        <taxon>Bivalvia</taxon>
        <taxon>Autobranchia</taxon>
        <taxon>Pteriomorphia</taxon>
        <taxon>Mytilida</taxon>
        <taxon>Mytiloidea</taxon>
        <taxon>Mytilidae</taxon>
        <taxon>Mytilinae</taxon>
        <taxon>Mytilus</taxon>
    </lineage>
</organism>
<dbReference type="AlphaFoldDB" id="A0A8B6GS54"/>
<dbReference type="EMBL" id="UYJE01008936">
    <property type="protein sequence ID" value="VDI68689.1"/>
    <property type="molecule type" value="Genomic_DNA"/>
</dbReference>
<dbReference type="InterPro" id="IPR050473">
    <property type="entry name" value="A2M/Complement_sys"/>
</dbReference>
<dbReference type="InterPro" id="IPR011626">
    <property type="entry name" value="Alpha-macroglobulin_TED"/>
</dbReference>
<evidence type="ECO:0000313" key="7">
    <source>
        <dbReference type="Proteomes" id="UP000596742"/>
    </source>
</evidence>
<feature type="domain" description="Alpha-macroglobulin-like TED" evidence="5">
    <location>
        <begin position="101"/>
        <end position="185"/>
    </location>
</feature>
<gene>
    <name evidence="6" type="ORF">MGAL_10B061468</name>
</gene>
<sequence>MNGMRKDRSIFRILLMLLLIFAGAKCSYMAALQSGDGVCERTMTRKVFYTAYTTRLRWVCNIFGRNCYYLYFIVSVKQTRTETVVTPVCCEGYIEEDEKCISNDLRYWRRNAKSQSNGNKWSPPNKQADRIDIETTAYALLTYTKTKSFGDGSSVVRWLMTQRNPNGGFTSTQDTVIALESISEFTAVVHSQQPNMAVSIVSGSFRKDFTVNSLNALVLQAVELPQPFPQQVQIQVTGSGMALVEVAVFYNVNADLGDPSFDVSVSIQEETIDLIETKTCTRWNRGGTSGMAVQEIGIPTGFEPNTNEIGSVRNLKRIEKDKRKVVLYFDEVSD</sequence>
<evidence type="ECO:0000256" key="1">
    <source>
        <dbReference type="ARBA" id="ARBA00022729"/>
    </source>
</evidence>
<reference evidence="6" key="1">
    <citation type="submission" date="2018-11" db="EMBL/GenBank/DDBJ databases">
        <authorList>
            <person name="Alioto T."/>
            <person name="Alioto T."/>
        </authorList>
    </citation>
    <scope>NUCLEOTIDE SEQUENCE</scope>
</reference>
<dbReference type="Gene3D" id="1.50.10.20">
    <property type="match status" value="1"/>
</dbReference>
<dbReference type="Pfam" id="PF07678">
    <property type="entry name" value="TED_complement"/>
    <property type="match status" value="1"/>
</dbReference>
<evidence type="ECO:0000259" key="5">
    <source>
        <dbReference type="Pfam" id="PF07678"/>
    </source>
</evidence>
<feature type="domain" description="Alpha-macroglobulin receptor-binding" evidence="4">
    <location>
        <begin position="288"/>
        <end position="333"/>
    </location>
</feature>
<accession>A0A8B6GS54</accession>
<dbReference type="InterPro" id="IPR008930">
    <property type="entry name" value="Terpenoid_cyclase/PrenylTrfase"/>
</dbReference>
<evidence type="ECO:0000313" key="6">
    <source>
        <dbReference type="EMBL" id="VDI68689.1"/>
    </source>
</evidence>
<keyword evidence="2" id="KW-0882">Thioester bond</keyword>
<name>A0A8B6GS54_MYTGA</name>
<dbReference type="GO" id="GO:0005615">
    <property type="term" value="C:extracellular space"/>
    <property type="evidence" value="ECO:0007669"/>
    <property type="project" value="InterPro"/>
</dbReference>
<evidence type="ECO:0000256" key="2">
    <source>
        <dbReference type="ARBA" id="ARBA00022966"/>
    </source>
</evidence>
<protein>
    <submittedName>
        <fullName evidence="6">Uncharacterized protein</fullName>
    </submittedName>
</protein>
<proteinExistence type="predicted"/>
<dbReference type="SUPFAM" id="SSF49410">
    <property type="entry name" value="Alpha-macroglobulin receptor domain"/>
    <property type="match status" value="1"/>
</dbReference>